<proteinExistence type="predicted"/>
<accession>A0A2S5RDL4</accession>
<protein>
    <submittedName>
        <fullName evidence="1">Uncharacterized protein</fullName>
    </submittedName>
</protein>
<sequence length="208" mass="24577">MKKYGRLIVSDNGLRARDNGATIKSAISKTWFVNELNIWKDEQIEEIQNIDDENENEISKWLNKVNEIYDLSSKLNVKQIKELADISWSGEWHHSGKYAAEVKYFWFNDMIREIKTDLDFWKEKSQEKILPMNELTSQKVNGTFAVWGGSKRQAKIEYWVDFKNCEKVGNWIYTPLGKKSANGKWIEWEHANDSIQIEFENKTELEME</sequence>
<organism evidence="1 2">
    <name type="scientific">Williamsoniiplasma lucivorax</name>
    <dbReference type="NCBI Taxonomy" id="209274"/>
    <lineage>
        <taxon>Bacteria</taxon>
        <taxon>Bacillati</taxon>
        <taxon>Mycoplasmatota</taxon>
        <taxon>Mollicutes</taxon>
        <taxon>Entomoplasmatales</taxon>
        <taxon>Williamsoniiplasma</taxon>
    </lineage>
</organism>
<reference evidence="1 2" key="1">
    <citation type="submission" date="2017-11" db="EMBL/GenBank/DDBJ databases">
        <title>Genome sequence of Entomoplasma lucivorax PIPN-2 (ATCC 49196).</title>
        <authorList>
            <person name="Lo W.-S."/>
            <person name="Gasparich G.E."/>
            <person name="Kuo C.-H."/>
        </authorList>
    </citation>
    <scope>NUCLEOTIDE SEQUENCE [LARGE SCALE GENOMIC DNA]</scope>
    <source>
        <strain evidence="1 2">PIPN-2</strain>
    </source>
</reference>
<keyword evidence="2" id="KW-1185">Reference proteome</keyword>
<comment type="caution">
    <text evidence="1">The sequence shown here is derived from an EMBL/GenBank/DDBJ whole genome shotgun (WGS) entry which is preliminary data.</text>
</comment>
<gene>
    <name evidence="1" type="ORF">ELUCI_v1c04800</name>
</gene>
<dbReference type="EMBL" id="PHNE01000002">
    <property type="protein sequence ID" value="PPE05388.1"/>
    <property type="molecule type" value="Genomic_DNA"/>
</dbReference>
<name>A0A2S5RDL4_9MOLU</name>
<dbReference type="Proteomes" id="UP000237865">
    <property type="component" value="Unassembled WGS sequence"/>
</dbReference>
<evidence type="ECO:0000313" key="2">
    <source>
        <dbReference type="Proteomes" id="UP000237865"/>
    </source>
</evidence>
<dbReference type="AlphaFoldDB" id="A0A2S5RDL4"/>
<dbReference type="RefSeq" id="WP_028127008.1">
    <property type="nucleotide sequence ID" value="NZ_PHNE01000002.1"/>
</dbReference>
<evidence type="ECO:0000313" key="1">
    <source>
        <dbReference type="EMBL" id="PPE05388.1"/>
    </source>
</evidence>